<organism evidence="9 10">
    <name type="scientific">Gluconobacter morbifer G707</name>
    <dbReference type="NCBI Taxonomy" id="1088869"/>
    <lineage>
        <taxon>Bacteria</taxon>
        <taxon>Pseudomonadati</taxon>
        <taxon>Pseudomonadota</taxon>
        <taxon>Alphaproteobacteria</taxon>
        <taxon>Acetobacterales</taxon>
        <taxon>Acetobacteraceae</taxon>
        <taxon>Gluconobacter</taxon>
    </lineage>
</organism>
<dbReference type="PANTHER" id="PTHR43570">
    <property type="entry name" value="ALDEHYDE DEHYDROGENASE"/>
    <property type="match status" value="1"/>
</dbReference>
<dbReference type="InterPro" id="IPR015590">
    <property type="entry name" value="Aldehyde_DH_dom"/>
</dbReference>
<evidence type="ECO:0000313" key="9">
    <source>
        <dbReference type="EMBL" id="EHH68922.1"/>
    </source>
</evidence>
<protein>
    <recommendedName>
        <fullName evidence="4">Aldehyde dehydrogenase</fullName>
    </recommendedName>
</protein>
<dbReference type="PATRIC" id="fig|1088869.3.peg.230"/>
<dbReference type="AlphaFoldDB" id="G6XFG4"/>
<dbReference type="GO" id="GO:0006081">
    <property type="term" value="P:aldehyde metabolic process"/>
    <property type="evidence" value="ECO:0007669"/>
    <property type="project" value="InterPro"/>
</dbReference>
<dbReference type="PANTHER" id="PTHR43570:SF20">
    <property type="entry name" value="ALDEHYDE DEHYDROGENASE ALDX-RELATED"/>
    <property type="match status" value="1"/>
</dbReference>
<proteinExistence type="inferred from homology"/>
<dbReference type="PIRSF" id="PIRSF036492">
    <property type="entry name" value="ALDH"/>
    <property type="match status" value="1"/>
</dbReference>
<evidence type="ECO:0000256" key="4">
    <source>
        <dbReference type="PIRNR" id="PIRNR036492"/>
    </source>
</evidence>
<evidence type="ECO:0000256" key="3">
    <source>
        <dbReference type="ARBA" id="ARBA00023027"/>
    </source>
</evidence>
<dbReference type="InterPro" id="IPR016163">
    <property type="entry name" value="Ald_DH_C"/>
</dbReference>
<evidence type="ECO:0000256" key="1">
    <source>
        <dbReference type="ARBA" id="ARBA00009986"/>
    </source>
</evidence>
<keyword evidence="3" id="KW-0520">NAD</keyword>
<comment type="caution">
    <text evidence="9">The sequence shown here is derived from an EMBL/GenBank/DDBJ whole genome shotgun (WGS) entry which is preliminary data.</text>
</comment>
<dbReference type="FunFam" id="3.40.309.10:FF:000003">
    <property type="entry name" value="Aldehyde dehydrogenase"/>
    <property type="match status" value="1"/>
</dbReference>
<reference evidence="9 10" key="1">
    <citation type="submission" date="2011-10" db="EMBL/GenBank/DDBJ databases">
        <title>Genome sequence of Gluconobacter morbifer G707, isolated from Drosophila gut.</title>
        <authorList>
            <person name="Lee W.-J."/>
            <person name="Kim E.-K."/>
        </authorList>
    </citation>
    <scope>NUCLEOTIDE SEQUENCE [LARGE SCALE GENOMIC DNA]</scope>
    <source>
        <strain evidence="9 10">G707</strain>
    </source>
</reference>
<evidence type="ECO:0000256" key="7">
    <source>
        <dbReference type="RuleBase" id="RU003345"/>
    </source>
</evidence>
<dbReference type="GO" id="GO:0004029">
    <property type="term" value="F:aldehyde dehydrogenase (NAD+) activity"/>
    <property type="evidence" value="ECO:0007669"/>
    <property type="project" value="TreeGrafter"/>
</dbReference>
<feature type="active site" evidence="5 6">
    <location>
        <position position="233"/>
    </location>
</feature>
<dbReference type="STRING" id="1088869.GMO_02290"/>
<feature type="domain" description="Aldehyde dehydrogenase" evidence="8">
    <location>
        <begin position="18"/>
        <end position="454"/>
    </location>
</feature>
<dbReference type="InterPro" id="IPR012394">
    <property type="entry name" value="Aldehyde_DH_NAD(P)"/>
</dbReference>
<feature type="active site" evidence="5">
    <location>
        <position position="267"/>
    </location>
</feature>
<evidence type="ECO:0000256" key="5">
    <source>
        <dbReference type="PIRSR" id="PIRSR036492-1"/>
    </source>
</evidence>
<gene>
    <name evidence="9" type="ORF">GMO_02290</name>
</gene>
<comment type="similarity">
    <text evidence="1 4 7">Belongs to the aldehyde dehydrogenase family.</text>
</comment>
<evidence type="ECO:0000313" key="10">
    <source>
        <dbReference type="Proteomes" id="UP000004949"/>
    </source>
</evidence>
<dbReference type="PROSITE" id="PS00070">
    <property type="entry name" value="ALDEHYDE_DEHYDR_CYS"/>
    <property type="match status" value="1"/>
</dbReference>
<dbReference type="GO" id="GO:0005737">
    <property type="term" value="C:cytoplasm"/>
    <property type="evidence" value="ECO:0007669"/>
    <property type="project" value="TreeGrafter"/>
</dbReference>
<dbReference type="CDD" id="cd07133">
    <property type="entry name" value="ALDH_CALDH_CalB"/>
    <property type="match status" value="1"/>
</dbReference>
<dbReference type="InterPro" id="IPR016162">
    <property type="entry name" value="Ald_DH_N"/>
</dbReference>
<keyword evidence="2 4" id="KW-0560">Oxidoreductase</keyword>
<dbReference type="InterPro" id="IPR029510">
    <property type="entry name" value="Ald_DH_CS_GLU"/>
</dbReference>
<dbReference type="Gene3D" id="3.40.309.10">
    <property type="entry name" value="Aldehyde Dehydrogenase, Chain A, domain 2"/>
    <property type="match status" value="1"/>
</dbReference>
<evidence type="ECO:0000256" key="2">
    <source>
        <dbReference type="ARBA" id="ARBA00023002"/>
    </source>
</evidence>
<dbReference type="InterPro" id="IPR016160">
    <property type="entry name" value="Ald_DH_CS_CYS"/>
</dbReference>
<accession>G6XFG4</accession>
<evidence type="ECO:0000259" key="8">
    <source>
        <dbReference type="Pfam" id="PF00171"/>
    </source>
</evidence>
<dbReference type="Pfam" id="PF00171">
    <property type="entry name" value="Aldedh"/>
    <property type="match status" value="1"/>
</dbReference>
<evidence type="ECO:0000256" key="6">
    <source>
        <dbReference type="PROSITE-ProRule" id="PRU10007"/>
    </source>
</evidence>
<dbReference type="eggNOG" id="COG1012">
    <property type="taxonomic scope" value="Bacteria"/>
</dbReference>
<dbReference type="EMBL" id="AGQV01000001">
    <property type="protein sequence ID" value="EHH68922.1"/>
    <property type="molecule type" value="Genomic_DNA"/>
</dbReference>
<dbReference type="Gene3D" id="3.40.605.10">
    <property type="entry name" value="Aldehyde Dehydrogenase, Chain A, domain 1"/>
    <property type="match status" value="1"/>
</dbReference>
<dbReference type="InterPro" id="IPR016161">
    <property type="entry name" value="Ald_DH/histidinol_DH"/>
</dbReference>
<name>G6XFG4_9PROT</name>
<dbReference type="PROSITE" id="PS00687">
    <property type="entry name" value="ALDEHYDE_DEHYDR_GLU"/>
    <property type="match status" value="1"/>
</dbReference>
<keyword evidence="10" id="KW-1185">Reference proteome</keyword>
<dbReference type="Proteomes" id="UP000004949">
    <property type="component" value="Unassembled WGS sequence"/>
</dbReference>
<dbReference type="SUPFAM" id="SSF53720">
    <property type="entry name" value="ALDH-like"/>
    <property type="match status" value="1"/>
</dbReference>
<sequence>MLHILPVQVSPVNMEDAMSDVTSADLHRILDRQRDAFLHVGPPDLKQRRGDLRRLKAEILRRRTDIVRALKTDFGQRSERESAIVELIPLVQSINYMIRHVGHWMKPERRHVSAYFQFGRAWVLRQPVGVVGIIAPWNYPVSLALVPLATAIAAGNRAMLKPSEFTPATSAVIGEIVQAVFPAEQVSVVTGDGEVGSAFSALPFDHILFTGSTAVGKKVAEAAARNLTPVTLELGGKSPVVIEPGFSMQRVADRVVFGKLTNAGQTCIAPDYVLVHEDDREAFAAAYQEAVKAQHPGGYVGSSDYTAILNTHHYERLSGLIDNAEAQGAQVIRLGNDSREEHVLAPVLLLDVTSQMTVMQEEIFGPVLPVLTYRTLDEAIAFINGRPRPLALYYFGDHCSERARVLTRTVSGNVTINGTLLHIAQDDLPFGGVGDSGIGAYHGKEGFMALTHARGVYRQGRFNAATLLQPPFGKLTDVITDLILR</sequence>